<evidence type="ECO:0000259" key="1">
    <source>
        <dbReference type="PROSITE" id="PS50853"/>
    </source>
</evidence>
<dbReference type="EMBL" id="CP000252">
    <property type="protein sequence ID" value="ABC78105.1"/>
    <property type="molecule type" value="Genomic_DNA"/>
</dbReference>
<dbReference type="OrthoDB" id="9803398at2"/>
<sequence length="219" mass="23805">MKEKRKSFKLRIKQNVSLTILFGCLFGILSLCLSPMGTYSGHAANVTLSWNPNSEADLAGYKVYSGTSSGNYSGATYDAGKFTSIGISGLEAGKTYYFAAKAYNTTGLLSNYSNQVSYTVPTTTTTTTTTSTSTTSSTSTATAKTYYLTPYITEGKSYGTVSPSERVYVPAGSSYTFYIKPITGHYISGVWVDQVYVGKPTSYTFKNIQAKHYMVVKFK</sequence>
<dbReference type="PROSITE" id="PS50853">
    <property type="entry name" value="FN3"/>
    <property type="match status" value="1"/>
</dbReference>
<protein>
    <submittedName>
        <fullName evidence="2">Fibronectin type III domain protein</fullName>
    </submittedName>
</protein>
<dbReference type="HOGENOM" id="CLU_1260931_0_0_7"/>
<keyword evidence="3" id="KW-1185">Reference proteome</keyword>
<gene>
    <name evidence="2" type="ORF">SYN_01547</name>
</gene>
<proteinExistence type="predicted"/>
<feature type="domain" description="Fibronectin type-III" evidence="1">
    <location>
        <begin position="32"/>
        <end position="123"/>
    </location>
</feature>
<name>Q2LVJ9_SYNAS</name>
<evidence type="ECO:0000313" key="2">
    <source>
        <dbReference type="EMBL" id="ABC78105.1"/>
    </source>
</evidence>
<dbReference type="eggNOG" id="COG4932">
    <property type="taxonomic scope" value="Bacteria"/>
</dbReference>
<dbReference type="STRING" id="56780.SYN_01547"/>
<dbReference type="SUPFAM" id="SSF49265">
    <property type="entry name" value="Fibronectin type III"/>
    <property type="match status" value="1"/>
</dbReference>
<dbReference type="RefSeq" id="WP_011418125.1">
    <property type="nucleotide sequence ID" value="NC_007759.1"/>
</dbReference>
<organism evidence="2 3">
    <name type="scientific">Syntrophus aciditrophicus (strain SB)</name>
    <dbReference type="NCBI Taxonomy" id="56780"/>
    <lineage>
        <taxon>Bacteria</taxon>
        <taxon>Pseudomonadati</taxon>
        <taxon>Thermodesulfobacteriota</taxon>
        <taxon>Syntrophia</taxon>
        <taxon>Syntrophales</taxon>
        <taxon>Syntrophaceae</taxon>
        <taxon>Syntrophus</taxon>
    </lineage>
</organism>
<dbReference type="CDD" id="cd00063">
    <property type="entry name" value="FN3"/>
    <property type="match status" value="1"/>
</dbReference>
<dbReference type="InterPro" id="IPR003961">
    <property type="entry name" value="FN3_dom"/>
</dbReference>
<reference evidence="2 3" key="1">
    <citation type="journal article" date="2007" name="Proc. Natl. Acad. Sci. U.S.A.">
        <title>The genome of Syntrophus aciditrophicus: life at the thermodynamic limit of microbial growth.</title>
        <authorList>
            <person name="McInerney M.J."/>
            <person name="Rohlin L."/>
            <person name="Mouttaki H."/>
            <person name="Kim U."/>
            <person name="Krupp R.S."/>
            <person name="Rios-Hernandez L."/>
            <person name="Sieber J."/>
            <person name="Struchtemeyer C.G."/>
            <person name="Bhattacharyya A."/>
            <person name="Campbell J.W."/>
            <person name="Gunsalus R.P."/>
        </authorList>
    </citation>
    <scope>NUCLEOTIDE SEQUENCE [LARGE SCALE GENOMIC DNA]</scope>
    <source>
        <strain evidence="2 3">SB</strain>
    </source>
</reference>
<dbReference type="InterPro" id="IPR013783">
    <property type="entry name" value="Ig-like_fold"/>
</dbReference>
<dbReference type="Proteomes" id="UP000001933">
    <property type="component" value="Chromosome"/>
</dbReference>
<dbReference type="InParanoid" id="Q2LVJ9"/>
<dbReference type="KEGG" id="sat:SYN_01547"/>
<dbReference type="PROSITE" id="PS51257">
    <property type="entry name" value="PROKAR_LIPOPROTEIN"/>
    <property type="match status" value="1"/>
</dbReference>
<evidence type="ECO:0000313" key="3">
    <source>
        <dbReference type="Proteomes" id="UP000001933"/>
    </source>
</evidence>
<dbReference type="Gene3D" id="2.60.40.10">
    <property type="entry name" value="Immunoglobulins"/>
    <property type="match status" value="1"/>
</dbReference>
<dbReference type="AlphaFoldDB" id="Q2LVJ9"/>
<accession>Q2LVJ9</accession>
<dbReference type="InterPro" id="IPR036116">
    <property type="entry name" value="FN3_sf"/>
</dbReference>